<keyword evidence="2" id="KW-0732">Signal</keyword>
<evidence type="ECO:0000256" key="1">
    <source>
        <dbReference type="SAM" id="MobiDB-lite"/>
    </source>
</evidence>
<gene>
    <name evidence="3" type="ORF">HAND00432_LOCUS25451</name>
</gene>
<dbReference type="EMBL" id="HBFX01042290">
    <property type="protein sequence ID" value="CAD8974449.1"/>
    <property type="molecule type" value="Transcribed_RNA"/>
</dbReference>
<dbReference type="AlphaFoldDB" id="A0A7S1EFU2"/>
<feature type="region of interest" description="Disordered" evidence="1">
    <location>
        <begin position="267"/>
        <end position="288"/>
    </location>
</feature>
<evidence type="ECO:0000313" key="3">
    <source>
        <dbReference type="EMBL" id="CAD8974449.1"/>
    </source>
</evidence>
<protein>
    <recommendedName>
        <fullName evidence="4">Right handed beta helix domain-containing protein</fullName>
    </recommendedName>
</protein>
<dbReference type="InterPro" id="IPR011050">
    <property type="entry name" value="Pectin_lyase_fold/virulence"/>
</dbReference>
<accession>A0A7S1EFU2</accession>
<proteinExistence type="predicted"/>
<evidence type="ECO:0008006" key="4">
    <source>
        <dbReference type="Google" id="ProtNLM"/>
    </source>
</evidence>
<organism evidence="3">
    <name type="scientific">Hemiselmis andersenii</name>
    <name type="common">Cryptophyte alga</name>
    <dbReference type="NCBI Taxonomy" id="464988"/>
    <lineage>
        <taxon>Eukaryota</taxon>
        <taxon>Cryptophyceae</taxon>
        <taxon>Cryptomonadales</taxon>
        <taxon>Hemiselmidaceae</taxon>
        <taxon>Hemiselmis</taxon>
    </lineage>
</organism>
<feature type="signal peptide" evidence="2">
    <location>
        <begin position="1"/>
        <end position="34"/>
    </location>
</feature>
<sequence>MKVSLSLKPSSRGTQALLVFTLSVAVLNVAVGSAVPPPGGLPAGGAVGAGGTVTVPGHFGNFKEAIDKGTGGEGTVINVHPGEHRWDNFLEVGQQVDIRGTAGAILPGTLWMKKGSKGFIADMEMIKESGSAIIFEGGQWSIDACRMCCSRWAVLWCRCESEVTVKNSFLGGIEEGPGYCVNVQDHGKVHVEGCHLERSGGEYSAAVAVFHNCRLRLQGCNLQENQSALRAVTAKDVVLEVIGNTITGDLWYDTTRPGTLIEQGNTHNGMPLQDSGMMNPPETPPILR</sequence>
<dbReference type="SUPFAM" id="SSF51126">
    <property type="entry name" value="Pectin lyase-like"/>
    <property type="match status" value="1"/>
</dbReference>
<name>A0A7S1EFU2_HEMAN</name>
<reference evidence="3" key="1">
    <citation type="submission" date="2021-01" db="EMBL/GenBank/DDBJ databases">
        <authorList>
            <person name="Corre E."/>
            <person name="Pelletier E."/>
            <person name="Niang G."/>
            <person name="Scheremetjew M."/>
            <person name="Finn R."/>
            <person name="Kale V."/>
            <person name="Holt S."/>
            <person name="Cochrane G."/>
            <person name="Meng A."/>
            <person name="Brown T."/>
            <person name="Cohen L."/>
        </authorList>
    </citation>
    <scope>NUCLEOTIDE SEQUENCE</scope>
    <source>
        <strain evidence="3">CCMP644</strain>
    </source>
</reference>
<evidence type="ECO:0000256" key="2">
    <source>
        <dbReference type="SAM" id="SignalP"/>
    </source>
</evidence>
<feature type="chain" id="PRO_5031007605" description="Right handed beta helix domain-containing protein" evidence="2">
    <location>
        <begin position="35"/>
        <end position="288"/>
    </location>
</feature>